<dbReference type="Proteomes" id="UP001432062">
    <property type="component" value="Chromosome"/>
</dbReference>
<gene>
    <name evidence="1" type="ORF">OG563_00190</name>
</gene>
<evidence type="ECO:0000313" key="2">
    <source>
        <dbReference type="Proteomes" id="UP001432062"/>
    </source>
</evidence>
<evidence type="ECO:0000313" key="1">
    <source>
        <dbReference type="EMBL" id="WUV46719.1"/>
    </source>
</evidence>
<dbReference type="RefSeq" id="WP_329410710.1">
    <property type="nucleotide sequence ID" value="NZ_CP109441.1"/>
</dbReference>
<keyword evidence="2" id="KW-1185">Reference proteome</keyword>
<proteinExistence type="predicted"/>
<organism evidence="1 2">
    <name type="scientific">Nocardia vinacea</name>
    <dbReference type="NCBI Taxonomy" id="96468"/>
    <lineage>
        <taxon>Bacteria</taxon>
        <taxon>Bacillati</taxon>
        <taxon>Actinomycetota</taxon>
        <taxon>Actinomycetes</taxon>
        <taxon>Mycobacteriales</taxon>
        <taxon>Nocardiaceae</taxon>
        <taxon>Nocardia</taxon>
    </lineage>
</organism>
<reference evidence="1" key="1">
    <citation type="submission" date="2022-10" db="EMBL/GenBank/DDBJ databases">
        <title>The complete genomes of actinobacterial strains from the NBC collection.</title>
        <authorList>
            <person name="Joergensen T.S."/>
            <person name="Alvarez Arevalo M."/>
            <person name="Sterndorff E.B."/>
            <person name="Faurdal D."/>
            <person name="Vuksanovic O."/>
            <person name="Mourched A.-S."/>
            <person name="Charusanti P."/>
            <person name="Shaw S."/>
            <person name="Blin K."/>
            <person name="Weber T."/>
        </authorList>
    </citation>
    <scope>NUCLEOTIDE SEQUENCE</scope>
    <source>
        <strain evidence="1">NBC_01482</strain>
    </source>
</reference>
<sequence>MHRPPTGLRRLTRVLRHAVAPHRRAVTVRVILNRDPHALLYGYTPAAPLVLGYQYLVSAAADAVILERAFAAFNGHPEHPDDHAHADTWTDKRLRSLSVGDVVAIDDRHYACESAGWTRITAPLT</sequence>
<dbReference type="EMBL" id="CP109441">
    <property type="protein sequence ID" value="WUV46719.1"/>
    <property type="molecule type" value="Genomic_DNA"/>
</dbReference>
<evidence type="ECO:0008006" key="3">
    <source>
        <dbReference type="Google" id="ProtNLM"/>
    </source>
</evidence>
<protein>
    <recommendedName>
        <fullName evidence="3">DUF4262 domain-containing protein</fullName>
    </recommendedName>
</protein>
<name>A0ABZ1YTZ9_9NOCA</name>
<accession>A0ABZ1YTZ9</accession>